<name>A0A1I5E3H8_9PSEU</name>
<protein>
    <recommendedName>
        <fullName evidence="1">HTH cro/C1-type domain-containing protein</fullName>
    </recommendedName>
</protein>
<dbReference type="Pfam" id="PF13560">
    <property type="entry name" value="HTH_31"/>
    <property type="match status" value="1"/>
</dbReference>
<dbReference type="SUPFAM" id="SSF47413">
    <property type="entry name" value="lambda repressor-like DNA-binding domains"/>
    <property type="match status" value="1"/>
</dbReference>
<organism evidence="2 3">
    <name type="scientific">Amycolatopsis rubida</name>
    <dbReference type="NCBI Taxonomy" id="112413"/>
    <lineage>
        <taxon>Bacteria</taxon>
        <taxon>Bacillati</taxon>
        <taxon>Actinomycetota</taxon>
        <taxon>Actinomycetes</taxon>
        <taxon>Pseudonocardiales</taxon>
        <taxon>Pseudonocardiaceae</taxon>
        <taxon>Amycolatopsis</taxon>
    </lineage>
</organism>
<evidence type="ECO:0000313" key="3">
    <source>
        <dbReference type="Proteomes" id="UP000199137"/>
    </source>
</evidence>
<dbReference type="GO" id="GO:0003677">
    <property type="term" value="F:DNA binding"/>
    <property type="evidence" value="ECO:0007669"/>
    <property type="project" value="InterPro"/>
</dbReference>
<feature type="domain" description="HTH cro/C1-type" evidence="1">
    <location>
        <begin position="7"/>
        <end position="61"/>
    </location>
</feature>
<dbReference type="Proteomes" id="UP000199137">
    <property type="component" value="Unassembled WGS sequence"/>
</dbReference>
<dbReference type="SMART" id="SM00530">
    <property type="entry name" value="HTH_XRE"/>
    <property type="match status" value="1"/>
</dbReference>
<evidence type="ECO:0000313" key="2">
    <source>
        <dbReference type="EMBL" id="SFO06042.1"/>
    </source>
</evidence>
<dbReference type="Pfam" id="PF19054">
    <property type="entry name" value="DUF5753"/>
    <property type="match status" value="1"/>
</dbReference>
<proteinExistence type="predicted"/>
<dbReference type="InterPro" id="IPR010982">
    <property type="entry name" value="Lambda_DNA-bd_dom_sf"/>
</dbReference>
<dbReference type="AlphaFoldDB" id="A0A1I5E3H8"/>
<dbReference type="Gene3D" id="1.10.260.40">
    <property type="entry name" value="lambda repressor-like DNA-binding domains"/>
    <property type="match status" value="1"/>
</dbReference>
<gene>
    <name evidence="2" type="ORF">SAMN05421854_101476</name>
</gene>
<dbReference type="InterPro" id="IPR001387">
    <property type="entry name" value="Cro/C1-type_HTH"/>
</dbReference>
<dbReference type="InterPro" id="IPR043917">
    <property type="entry name" value="DUF5753"/>
</dbReference>
<dbReference type="PROSITE" id="PS50943">
    <property type="entry name" value="HTH_CROC1"/>
    <property type="match status" value="1"/>
</dbReference>
<dbReference type="EMBL" id="FOWC01000001">
    <property type="protein sequence ID" value="SFO06042.1"/>
    <property type="molecule type" value="Genomic_DNA"/>
</dbReference>
<evidence type="ECO:0000259" key="1">
    <source>
        <dbReference type="PROSITE" id="PS50943"/>
    </source>
</evidence>
<dbReference type="CDD" id="cd00093">
    <property type="entry name" value="HTH_XRE"/>
    <property type="match status" value="1"/>
</dbReference>
<reference evidence="2 3" key="1">
    <citation type="submission" date="2016-10" db="EMBL/GenBank/DDBJ databases">
        <authorList>
            <person name="de Groot N.N."/>
        </authorList>
    </citation>
    <scope>NUCLEOTIDE SEQUENCE [LARGE SCALE GENOMIC DNA]</scope>
    <source>
        <strain evidence="2 3">DSM 44637</strain>
    </source>
</reference>
<accession>A0A1I5E3H8</accession>
<dbReference type="STRING" id="112413.SAMN05421854_101476"/>
<sequence>MLLGCGLRTARKAKGWKMRELARETPVNAALFNCWELGRRSPHLEDVIALSTKIGITTAHRDRLIRLARHPEEDSVLALGAPDRPDHLAVAEDCARRSSRIDTWNPLLVPPMFQIPDYTAALTGPRRDHRTGTHACTESWAPDRPESDALVEAVTVYIGEHAIAHPIGARHTAFRQLHYLLEAEPHPLTRPRRLRFAAPRIRVVPIRAGYHQGLDGAVTRYHTEAGLIDYRPGGFAGTFTAPDRNEYELPIDAFDVFNQLDTVALSTSESAELIYDYALRLKPGPPPARPSHIARTG</sequence>